<dbReference type="PROSITE" id="PS51898">
    <property type="entry name" value="TYR_RECOMBINASE"/>
    <property type="match status" value="1"/>
</dbReference>
<dbReference type="InterPro" id="IPR050090">
    <property type="entry name" value="Tyrosine_recombinase_XerCD"/>
</dbReference>
<keyword evidence="1" id="KW-0229">DNA integration</keyword>
<dbReference type="PANTHER" id="PTHR30349:SF64">
    <property type="entry name" value="PROPHAGE INTEGRASE INTD-RELATED"/>
    <property type="match status" value="1"/>
</dbReference>
<dbReference type="EMBL" id="JBHRSB010000006">
    <property type="protein sequence ID" value="MFC3002319.1"/>
    <property type="molecule type" value="Genomic_DNA"/>
</dbReference>
<dbReference type="CDD" id="cd00796">
    <property type="entry name" value="INT_Rci_Hp1_C"/>
    <property type="match status" value="1"/>
</dbReference>
<evidence type="ECO:0000313" key="3">
    <source>
        <dbReference type="EMBL" id="MFC3002319.1"/>
    </source>
</evidence>
<sequence length="406" mass="44876">MPTVPRKPGGRRKAVAGEEFLVTRAESSAWHYDFSIEGERFRGSCGTGEFEAAAAIAKARFDEQFARIKLGQEPVRHLTLNDAFVRFYEEVAKGTTYGERGQKHQMNRMLRILGPRLRLADLTDSVVNDMVQVLRTTPLAATGKRATQVASGSTINRYIDTLSAVCRRAREVWGVVVGQWSRKKHRQAEPEGREVFLDHEVAKRVLHHAVAHIRPVMLLDVMTGMRKANAVGVTWEQISLPEARIAFIGKGGKSLAVPLPAEALRLLEALQPEPEKRRGPVFVYGNPAVACGCAACKRPDLRGKAFKDPKRSIKTAFRLAGLGPEVRFHDLRHTFASWLLAAGGDLKMVQERLGHADIKTTMRYAHIDKARTARVVAAASAGLFSEPKPTAEVVQLPAPEREEDAA</sequence>
<organism evidence="3 4">
    <name type="scientific">Falsiroseomonas tokyonensis</name>
    <dbReference type="NCBI Taxonomy" id="430521"/>
    <lineage>
        <taxon>Bacteria</taxon>
        <taxon>Pseudomonadati</taxon>
        <taxon>Pseudomonadota</taxon>
        <taxon>Alphaproteobacteria</taxon>
        <taxon>Acetobacterales</taxon>
        <taxon>Roseomonadaceae</taxon>
        <taxon>Falsiroseomonas</taxon>
    </lineage>
</organism>
<gene>
    <name evidence="3" type="ORF">ACFOD3_20640</name>
</gene>
<feature type="domain" description="Tyr recombinase" evidence="2">
    <location>
        <begin position="192"/>
        <end position="377"/>
    </location>
</feature>
<protein>
    <submittedName>
        <fullName evidence="3">Tyrosine-type recombinase/integrase</fullName>
    </submittedName>
</protein>
<evidence type="ECO:0000313" key="4">
    <source>
        <dbReference type="Proteomes" id="UP001595420"/>
    </source>
</evidence>
<accession>A0ABV7C000</accession>
<evidence type="ECO:0000259" key="2">
    <source>
        <dbReference type="PROSITE" id="PS51898"/>
    </source>
</evidence>
<proteinExistence type="predicted"/>
<reference evidence="4" key="1">
    <citation type="journal article" date="2019" name="Int. J. Syst. Evol. Microbiol.">
        <title>The Global Catalogue of Microorganisms (GCM) 10K type strain sequencing project: providing services to taxonomists for standard genome sequencing and annotation.</title>
        <authorList>
            <consortium name="The Broad Institute Genomics Platform"/>
            <consortium name="The Broad Institute Genome Sequencing Center for Infectious Disease"/>
            <person name="Wu L."/>
            <person name="Ma J."/>
        </authorList>
    </citation>
    <scope>NUCLEOTIDE SEQUENCE [LARGE SCALE GENOMIC DNA]</scope>
    <source>
        <strain evidence="4">CGMCC 1.16855</strain>
    </source>
</reference>
<dbReference type="RefSeq" id="WP_216838409.1">
    <property type="nucleotide sequence ID" value="NZ_JAFNJS010000006.1"/>
</dbReference>
<dbReference type="Pfam" id="PF00589">
    <property type="entry name" value="Phage_integrase"/>
    <property type="match status" value="1"/>
</dbReference>
<dbReference type="InterPro" id="IPR002104">
    <property type="entry name" value="Integrase_catalytic"/>
</dbReference>
<evidence type="ECO:0000256" key="1">
    <source>
        <dbReference type="ARBA" id="ARBA00022908"/>
    </source>
</evidence>
<dbReference type="Proteomes" id="UP001595420">
    <property type="component" value="Unassembled WGS sequence"/>
</dbReference>
<name>A0ABV7C000_9PROT</name>
<dbReference type="PANTHER" id="PTHR30349">
    <property type="entry name" value="PHAGE INTEGRASE-RELATED"/>
    <property type="match status" value="1"/>
</dbReference>
<keyword evidence="4" id="KW-1185">Reference proteome</keyword>
<comment type="caution">
    <text evidence="3">The sequence shown here is derived from an EMBL/GenBank/DDBJ whole genome shotgun (WGS) entry which is preliminary data.</text>
</comment>